<dbReference type="InterPro" id="IPR012910">
    <property type="entry name" value="Plug_dom"/>
</dbReference>
<dbReference type="GO" id="GO:0009279">
    <property type="term" value="C:cell outer membrane"/>
    <property type="evidence" value="ECO:0007669"/>
    <property type="project" value="UniProtKB-SubCell"/>
</dbReference>
<dbReference type="PANTHER" id="PTHR32552:SF81">
    <property type="entry name" value="TONB-DEPENDENT OUTER MEMBRANE RECEPTOR"/>
    <property type="match status" value="1"/>
</dbReference>
<dbReference type="Pfam" id="PF07715">
    <property type="entry name" value="Plug"/>
    <property type="match status" value="1"/>
</dbReference>
<dbReference type="AlphaFoldDB" id="A0A1H2HCP8"/>
<accession>A0A1H2HCP8</accession>
<dbReference type="Gene3D" id="2.40.170.20">
    <property type="entry name" value="TonB-dependent receptor, beta-barrel domain"/>
    <property type="match status" value="1"/>
</dbReference>
<evidence type="ECO:0000256" key="10">
    <source>
        <dbReference type="ARBA" id="ARBA00023237"/>
    </source>
</evidence>
<evidence type="ECO:0000259" key="14">
    <source>
        <dbReference type="Pfam" id="PF00593"/>
    </source>
</evidence>
<comment type="similarity">
    <text evidence="11 12">Belongs to the TonB-dependent receptor family.</text>
</comment>
<dbReference type="InterPro" id="IPR036942">
    <property type="entry name" value="Beta-barrel_TonB_sf"/>
</dbReference>
<evidence type="ECO:0000256" key="8">
    <source>
        <dbReference type="ARBA" id="ARBA00023077"/>
    </source>
</evidence>
<evidence type="ECO:0000256" key="6">
    <source>
        <dbReference type="ARBA" id="ARBA00023004"/>
    </source>
</evidence>
<name>A0A1H2HCP8_9BACT</name>
<comment type="subcellular location">
    <subcellularLocation>
        <location evidence="1 11">Cell outer membrane</location>
        <topology evidence="1 11">Multi-pass membrane protein</topology>
    </subcellularLocation>
</comment>
<dbReference type="PROSITE" id="PS52016">
    <property type="entry name" value="TONB_DEPENDENT_REC_3"/>
    <property type="match status" value="1"/>
</dbReference>
<dbReference type="PANTHER" id="PTHR32552">
    <property type="entry name" value="FERRICHROME IRON RECEPTOR-RELATED"/>
    <property type="match status" value="1"/>
</dbReference>
<keyword evidence="9 11" id="KW-0472">Membrane</keyword>
<reference evidence="17" key="1">
    <citation type="submission" date="2016-10" db="EMBL/GenBank/DDBJ databases">
        <authorList>
            <person name="Varghese N."/>
            <person name="Submissions S."/>
        </authorList>
    </citation>
    <scope>NUCLEOTIDE SEQUENCE [LARGE SCALE GENOMIC DNA]</scope>
    <source>
        <strain evidence="17">DSM 3384</strain>
    </source>
</reference>
<proteinExistence type="inferred from homology"/>
<evidence type="ECO:0000256" key="4">
    <source>
        <dbReference type="ARBA" id="ARBA00022496"/>
    </source>
</evidence>
<evidence type="ECO:0000256" key="3">
    <source>
        <dbReference type="ARBA" id="ARBA00022452"/>
    </source>
</evidence>
<evidence type="ECO:0000256" key="7">
    <source>
        <dbReference type="ARBA" id="ARBA00023065"/>
    </source>
</evidence>
<evidence type="ECO:0000256" key="9">
    <source>
        <dbReference type="ARBA" id="ARBA00023136"/>
    </source>
</evidence>
<evidence type="ECO:0000256" key="5">
    <source>
        <dbReference type="ARBA" id="ARBA00022692"/>
    </source>
</evidence>
<keyword evidence="5 11" id="KW-0812">Transmembrane</keyword>
<keyword evidence="17" id="KW-1185">Reference proteome</keyword>
<evidence type="ECO:0000256" key="1">
    <source>
        <dbReference type="ARBA" id="ARBA00004571"/>
    </source>
</evidence>
<dbReference type="SUPFAM" id="SSF56935">
    <property type="entry name" value="Porins"/>
    <property type="match status" value="1"/>
</dbReference>
<protein>
    <submittedName>
        <fullName evidence="16">Iron complex outermembrane recepter protein</fullName>
    </submittedName>
</protein>
<evidence type="ECO:0000256" key="12">
    <source>
        <dbReference type="RuleBase" id="RU003357"/>
    </source>
</evidence>
<feature type="chain" id="PRO_5011524341" evidence="13">
    <location>
        <begin position="27"/>
        <end position="674"/>
    </location>
</feature>
<organism evidence="16 17">
    <name type="scientific">Desulfobacula phenolica</name>
    <dbReference type="NCBI Taxonomy" id="90732"/>
    <lineage>
        <taxon>Bacteria</taxon>
        <taxon>Pseudomonadati</taxon>
        <taxon>Thermodesulfobacteriota</taxon>
        <taxon>Desulfobacteria</taxon>
        <taxon>Desulfobacterales</taxon>
        <taxon>Desulfobacteraceae</taxon>
        <taxon>Desulfobacula</taxon>
    </lineage>
</organism>
<dbReference type="InterPro" id="IPR039426">
    <property type="entry name" value="TonB-dep_rcpt-like"/>
</dbReference>
<dbReference type="Proteomes" id="UP000199608">
    <property type="component" value="Unassembled WGS sequence"/>
</dbReference>
<evidence type="ECO:0000256" key="2">
    <source>
        <dbReference type="ARBA" id="ARBA00022448"/>
    </source>
</evidence>
<evidence type="ECO:0000256" key="13">
    <source>
        <dbReference type="SAM" id="SignalP"/>
    </source>
</evidence>
<dbReference type="RefSeq" id="WP_092234248.1">
    <property type="nucleotide sequence ID" value="NZ_FNLL01000006.1"/>
</dbReference>
<keyword evidence="6" id="KW-0408">Iron</keyword>
<keyword evidence="4" id="KW-0410">Iron transport</keyword>
<feature type="domain" description="TonB-dependent receptor plug" evidence="15">
    <location>
        <begin position="46"/>
        <end position="152"/>
    </location>
</feature>
<sequence length="674" mass="74973">MQILKRAGRFFMCLAMTWMIFAQAQAQESVQVDSITITANKMEENVQDVSAGITVFTEKSISDLRIDSISDVAAYTPNFMIYENGISGANAPVMRGMFADIHSHSVSAGMYVDGVPILDGMAYEQDMLDIERIEVLKGPQGTLYGKSSEAGVINIVTKKPGNIFTGKIAGEAGMDNKRKALVSMSGPMKKDKLYFGICALQDEKDGWVEDKNSGETVDDIQRRYGSAKLRYTPADNLDIVLQGSIRQYDDEQGHMNLTPMGAAMYGLAAPENRKVTSDFSGGNKSKISSQSLNVDWDVTENLKITSTTAHRKLSKDMVLDYDFSPQTFLHCVNNDSNAKLSQELRTGFSNEKLKLVTGFYADKDKIVSDYTLYSIIPGMAMASKDEIKGTSGSAFTHAGFLLGEKLTILGGLRYDYQKKEYESAGYSIDNNWDEISPKIGVEYKIKPTIMTYAGISKGYLSGGFNPYAHEQAYLSYDEEKLWSYEIGAKSSFFDNRLILNAAVYYMDIDDLQVHEMIDSARSYTTNAARATGKGFELELTAMPVRGLSFMAGVGLSDVEFDEFKDAAGNYKGNKKPYAPEYSFNVGVQYRSVTGFYCRADITGYGGMYTDKKNEFKRDAYELVNAKIGYETEKFDVYIYGKNIFDKAYDSVYGDGFYVNYSKPAEAGVTITYRF</sequence>
<feature type="domain" description="TonB-dependent receptor-like beta-barrel" evidence="14">
    <location>
        <begin position="272"/>
        <end position="643"/>
    </location>
</feature>
<keyword evidence="13" id="KW-0732">Signal</keyword>
<dbReference type="EMBL" id="FNLL01000006">
    <property type="protein sequence ID" value="SDU29576.1"/>
    <property type="molecule type" value="Genomic_DNA"/>
</dbReference>
<evidence type="ECO:0000313" key="17">
    <source>
        <dbReference type="Proteomes" id="UP000199608"/>
    </source>
</evidence>
<keyword evidence="2 11" id="KW-0813">Transport</keyword>
<dbReference type="InterPro" id="IPR000531">
    <property type="entry name" value="Beta-barrel_TonB"/>
</dbReference>
<dbReference type="GO" id="GO:0006826">
    <property type="term" value="P:iron ion transport"/>
    <property type="evidence" value="ECO:0007669"/>
    <property type="project" value="UniProtKB-KW"/>
</dbReference>
<evidence type="ECO:0000313" key="16">
    <source>
        <dbReference type="EMBL" id="SDU29576.1"/>
    </source>
</evidence>
<feature type="signal peptide" evidence="13">
    <location>
        <begin position="1"/>
        <end position="26"/>
    </location>
</feature>
<gene>
    <name evidence="16" type="ORF">SAMN04487931_106169</name>
</gene>
<keyword evidence="3 11" id="KW-1134">Transmembrane beta strand</keyword>
<evidence type="ECO:0000256" key="11">
    <source>
        <dbReference type="PROSITE-ProRule" id="PRU01360"/>
    </source>
</evidence>
<keyword evidence="7" id="KW-0406">Ion transport</keyword>
<evidence type="ECO:0000259" key="15">
    <source>
        <dbReference type="Pfam" id="PF07715"/>
    </source>
</evidence>
<dbReference type="Pfam" id="PF00593">
    <property type="entry name" value="TonB_dep_Rec_b-barrel"/>
    <property type="match status" value="1"/>
</dbReference>
<keyword evidence="8 12" id="KW-0798">TonB box</keyword>
<keyword evidence="10 11" id="KW-0998">Cell outer membrane</keyword>